<dbReference type="InterPro" id="IPR050266">
    <property type="entry name" value="AB_hydrolase_sf"/>
</dbReference>
<keyword evidence="3" id="KW-1185">Reference proteome</keyword>
<sequence>MATTFTLRDGRPLAYNLSLNPTNGPVVLLANSLTSDHTSWDHVVERLVSRGFRPLRFDQPGHGGSGVPRDLSSTSFSSMADDVAALLKHLGLARIHAWIGVSMGAAMSVYFLAQHPGVVDRVVICDTISASPVNAGVPDAFGDRVAGARREGSLDAVRAGTLERWFGREWLAAHPDEAARVEELMKTTTLDGFETCCAALRSQTFDLEPLLGKVAAGCEDALLVVGEKDADLPVKMEDMRAKIEKGFRDAGKNRAVELRVIKNAGHVCFIDGLEPFCGVVIPFLEKR</sequence>
<dbReference type="GO" id="GO:0046464">
    <property type="term" value="P:acylglycerol catabolic process"/>
    <property type="evidence" value="ECO:0007669"/>
    <property type="project" value="TreeGrafter"/>
</dbReference>
<gene>
    <name evidence="2" type="ORF">DNG_05193</name>
</gene>
<comment type="caution">
    <text evidence="2">The sequence shown here is derived from an EMBL/GenBank/DDBJ whole genome shotgun (WGS) entry which is preliminary data.</text>
</comment>
<dbReference type="EMBL" id="ONZQ02000006">
    <property type="protein sequence ID" value="SPO02520.1"/>
    <property type="molecule type" value="Genomic_DNA"/>
</dbReference>
<dbReference type="InterPro" id="IPR029058">
    <property type="entry name" value="AB_hydrolase_fold"/>
</dbReference>
<dbReference type="GO" id="GO:0047372">
    <property type="term" value="F:monoacylglycerol lipase activity"/>
    <property type="evidence" value="ECO:0007669"/>
    <property type="project" value="TreeGrafter"/>
</dbReference>
<dbReference type="PANTHER" id="PTHR43798">
    <property type="entry name" value="MONOACYLGLYCEROL LIPASE"/>
    <property type="match status" value="1"/>
</dbReference>
<reference evidence="2" key="1">
    <citation type="submission" date="2018-03" db="EMBL/GenBank/DDBJ databases">
        <authorList>
            <person name="Guldener U."/>
        </authorList>
    </citation>
    <scope>NUCLEOTIDE SEQUENCE</scope>
</reference>
<dbReference type="GO" id="GO:0016020">
    <property type="term" value="C:membrane"/>
    <property type="evidence" value="ECO:0007669"/>
    <property type="project" value="TreeGrafter"/>
</dbReference>
<evidence type="ECO:0000313" key="3">
    <source>
        <dbReference type="Proteomes" id="UP001187682"/>
    </source>
</evidence>
<evidence type="ECO:0000313" key="2">
    <source>
        <dbReference type="EMBL" id="SPO02520.1"/>
    </source>
</evidence>
<protein>
    <submittedName>
        <fullName evidence="2">Related to 3-oxoadipate enol-lactonase II</fullName>
    </submittedName>
</protein>
<dbReference type="PRINTS" id="PR00111">
    <property type="entry name" value="ABHYDROLASE"/>
</dbReference>
<accession>A0AAE8SV94</accession>
<dbReference type="SUPFAM" id="SSF53474">
    <property type="entry name" value="alpha/beta-Hydrolases"/>
    <property type="match status" value="1"/>
</dbReference>
<dbReference type="Pfam" id="PF00561">
    <property type="entry name" value="Abhydrolase_1"/>
    <property type="match status" value="1"/>
</dbReference>
<dbReference type="InterPro" id="IPR000073">
    <property type="entry name" value="AB_hydrolase_1"/>
</dbReference>
<dbReference type="AlphaFoldDB" id="A0AAE8SV94"/>
<organism evidence="2 3">
    <name type="scientific">Cephalotrichum gorgonifer</name>
    <dbReference type="NCBI Taxonomy" id="2041049"/>
    <lineage>
        <taxon>Eukaryota</taxon>
        <taxon>Fungi</taxon>
        <taxon>Dikarya</taxon>
        <taxon>Ascomycota</taxon>
        <taxon>Pezizomycotina</taxon>
        <taxon>Sordariomycetes</taxon>
        <taxon>Hypocreomycetidae</taxon>
        <taxon>Microascales</taxon>
        <taxon>Microascaceae</taxon>
        <taxon>Cephalotrichum</taxon>
    </lineage>
</organism>
<dbReference type="Proteomes" id="UP001187682">
    <property type="component" value="Unassembled WGS sequence"/>
</dbReference>
<name>A0AAE8SV94_9PEZI</name>
<dbReference type="PANTHER" id="PTHR43798:SF33">
    <property type="entry name" value="HYDROLASE, PUTATIVE (AFU_ORTHOLOGUE AFUA_2G14860)-RELATED"/>
    <property type="match status" value="1"/>
</dbReference>
<feature type="domain" description="AB hydrolase-1" evidence="1">
    <location>
        <begin position="25"/>
        <end position="272"/>
    </location>
</feature>
<evidence type="ECO:0000259" key="1">
    <source>
        <dbReference type="Pfam" id="PF00561"/>
    </source>
</evidence>
<proteinExistence type="predicted"/>
<dbReference type="Gene3D" id="3.40.50.1820">
    <property type="entry name" value="alpha/beta hydrolase"/>
    <property type="match status" value="1"/>
</dbReference>